<feature type="transmembrane region" description="Helical" evidence="16">
    <location>
        <begin position="6"/>
        <end position="25"/>
    </location>
</feature>
<dbReference type="Proteomes" id="UP000515156">
    <property type="component" value="Chromosome 1"/>
</dbReference>
<dbReference type="GeneID" id="115466283"/>
<dbReference type="PRINTS" id="PR00385">
    <property type="entry name" value="P450"/>
</dbReference>
<accession>A0A6P7XCK9</accession>
<evidence type="ECO:0000256" key="13">
    <source>
        <dbReference type="PIRNR" id="PIRNR000047"/>
    </source>
</evidence>
<protein>
    <submittedName>
        <fullName evidence="18">5-beta-cholestane-3-alpha,7-alpha-diol 12-alpha-hydroxylase-like</fullName>
    </submittedName>
</protein>
<evidence type="ECO:0000256" key="8">
    <source>
        <dbReference type="ARBA" id="ARBA00022824"/>
    </source>
</evidence>
<keyword evidence="8 13" id="KW-0256">Endoplasmic reticulum</keyword>
<evidence type="ECO:0000256" key="4">
    <source>
        <dbReference type="ARBA" id="ARBA00022516"/>
    </source>
</evidence>
<organism evidence="17 18">
    <name type="scientific">Microcaecilia unicolor</name>
    <dbReference type="NCBI Taxonomy" id="1415580"/>
    <lineage>
        <taxon>Eukaryota</taxon>
        <taxon>Metazoa</taxon>
        <taxon>Chordata</taxon>
        <taxon>Craniata</taxon>
        <taxon>Vertebrata</taxon>
        <taxon>Euteleostomi</taxon>
        <taxon>Amphibia</taxon>
        <taxon>Gymnophiona</taxon>
        <taxon>Siphonopidae</taxon>
        <taxon>Microcaecilia</taxon>
    </lineage>
</organism>
<evidence type="ECO:0000256" key="5">
    <source>
        <dbReference type="ARBA" id="ARBA00022617"/>
    </source>
</evidence>
<dbReference type="GO" id="GO:0005789">
    <property type="term" value="C:endoplasmic reticulum membrane"/>
    <property type="evidence" value="ECO:0007669"/>
    <property type="project" value="UniProtKB-SubCell"/>
</dbReference>
<keyword evidence="10 13" id="KW-0408">Iron</keyword>
<dbReference type="GO" id="GO:0020037">
    <property type="term" value="F:heme binding"/>
    <property type="evidence" value="ECO:0007669"/>
    <property type="project" value="InterPro"/>
</dbReference>
<evidence type="ECO:0000256" key="12">
    <source>
        <dbReference type="ARBA" id="ARBA00023136"/>
    </source>
</evidence>
<gene>
    <name evidence="18" type="primary">LOC115466283</name>
</gene>
<evidence type="ECO:0000256" key="9">
    <source>
        <dbReference type="ARBA" id="ARBA00022989"/>
    </source>
</evidence>
<dbReference type="InterPro" id="IPR024204">
    <property type="entry name" value="Cyt_P450_CYP7A1-type"/>
</dbReference>
<dbReference type="GO" id="GO:0008397">
    <property type="term" value="F:sterol 12-alpha-hydroxylase activity"/>
    <property type="evidence" value="ECO:0007669"/>
    <property type="project" value="TreeGrafter"/>
</dbReference>
<dbReference type="PANTHER" id="PTHR24306:SF0">
    <property type="entry name" value="7-ALPHA-HYDROXYCHOLEST-4-EN-3-ONE 12-ALPHA-HYDROXYLASE"/>
    <property type="match status" value="1"/>
</dbReference>
<name>A0A6P7XCK9_9AMPH</name>
<dbReference type="PRINTS" id="PR00465">
    <property type="entry name" value="EP450IV"/>
</dbReference>
<evidence type="ECO:0000256" key="15">
    <source>
        <dbReference type="PIRSR" id="PIRSR000047-2"/>
    </source>
</evidence>
<keyword evidence="12 13" id="KW-0472">Membrane</keyword>
<feature type="binding site" description="axial binding residue" evidence="14">
    <location>
        <position position="451"/>
    </location>
    <ligand>
        <name>heme</name>
        <dbReference type="ChEBI" id="CHEBI:30413"/>
    </ligand>
    <ligandPart>
        <name>Fe</name>
        <dbReference type="ChEBI" id="CHEBI:18248"/>
    </ligandPart>
</feature>
<evidence type="ECO:0000313" key="17">
    <source>
        <dbReference type="Proteomes" id="UP000515156"/>
    </source>
</evidence>
<dbReference type="AlphaFoldDB" id="A0A6P7XCK9"/>
<evidence type="ECO:0000256" key="6">
    <source>
        <dbReference type="ARBA" id="ARBA00022692"/>
    </source>
</evidence>
<keyword evidence="4" id="KW-0444">Lipid biosynthesis</keyword>
<feature type="binding site" evidence="15">
    <location>
        <position position="294"/>
    </location>
    <ligand>
        <name>substrate</name>
    </ligand>
</feature>
<dbReference type="GO" id="GO:0006629">
    <property type="term" value="P:lipid metabolic process"/>
    <property type="evidence" value="ECO:0007669"/>
    <property type="project" value="UniProtKB-KW"/>
</dbReference>
<dbReference type="SUPFAM" id="SSF48264">
    <property type="entry name" value="Cytochrome P450"/>
    <property type="match status" value="1"/>
</dbReference>
<dbReference type="Pfam" id="PF00067">
    <property type="entry name" value="p450"/>
    <property type="match status" value="1"/>
</dbReference>
<keyword evidence="11" id="KW-0443">Lipid metabolism</keyword>
<feature type="binding site" evidence="15">
    <location>
        <position position="392"/>
    </location>
    <ligand>
        <name>substrate</name>
    </ligand>
</feature>
<evidence type="ECO:0000256" key="16">
    <source>
        <dbReference type="SAM" id="Phobius"/>
    </source>
</evidence>
<evidence type="ECO:0000256" key="1">
    <source>
        <dbReference type="ARBA" id="ARBA00001971"/>
    </source>
</evidence>
<evidence type="ECO:0000256" key="3">
    <source>
        <dbReference type="ARBA" id="ARBA00010617"/>
    </source>
</evidence>
<dbReference type="KEGG" id="muo:115466283"/>
<dbReference type="InterPro" id="IPR002403">
    <property type="entry name" value="Cyt_P450_E_grp-IV"/>
</dbReference>
<comment type="similarity">
    <text evidence="3 13">Belongs to the cytochrome P450 family.</text>
</comment>
<evidence type="ECO:0000256" key="14">
    <source>
        <dbReference type="PIRSR" id="PIRSR000047-1"/>
    </source>
</evidence>
<dbReference type="InterPro" id="IPR001128">
    <property type="entry name" value="Cyt_P450"/>
</dbReference>
<dbReference type="FunCoup" id="A0A6P7XCK9">
    <property type="interactions" value="190"/>
</dbReference>
<reference evidence="18" key="1">
    <citation type="submission" date="2025-08" db="UniProtKB">
        <authorList>
            <consortium name="RefSeq"/>
        </authorList>
    </citation>
    <scope>IDENTIFICATION</scope>
</reference>
<dbReference type="PANTHER" id="PTHR24306">
    <property type="match status" value="1"/>
</dbReference>
<feature type="transmembrane region" description="Helical" evidence="16">
    <location>
        <begin position="283"/>
        <end position="307"/>
    </location>
</feature>
<sequence>MSLWLPVLSALLISLLGGLYVIGAFRRRRSKEPPLDKGHIPWLGHALDFRNNPVEFLQKMQRKHGDIFTVELGGYYITFVMDPLSFRSIEKEARSKLDASLFNKQFVERAFGYHYLENERKIQEVGNKHLMGDGLVVMMQALMKNLQNLILYSAGTVEDHKKWQQDGLLHYSNNILFRAGYLSLFGNETVKRMGSKEKAEEFDWVHSEELFNEFRKYDSLFPNLVYAMLPLKGKLEAERLKRLFWNVLSFKKIMQKDNVSRWIIDHLQLRQEQGMAEYMQARYMFLLLWGSQGNTGPASFWLLLFLMKHPEALKAVKEEVDKVLQETNQEVKPGGPLINLTRDMLMKTPILDSAVEETLRLASAPVLIRAVMQDMDFKIADGKEYALRKGDRVAIFPYIAVQMDPEIHPEPHRFKYDRFLNPDGTKKADFYKNGKKVKYFTMPWGLGISMCPGRFFAMNEMKQIVFLMLVYFDFELVNAEEDIPPIDQSRWGIGVIHPTHDIQFRYRLRF</sequence>
<keyword evidence="7 13" id="KW-0479">Metal-binding</keyword>
<keyword evidence="9 16" id="KW-1133">Transmembrane helix</keyword>
<evidence type="ECO:0000313" key="18">
    <source>
        <dbReference type="RefSeq" id="XP_030053307.1"/>
    </source>
</evidence>
<feature type="binding site" evidence="15">
    <location>
        <position position="109"/>
    </location>
    <ligand>
        <name>substrate</name>
    </ligand>
</feature>
<dbReference type="CDD" id="cd20633">
    <property type="entry name" value="Cyp8B1"/>
    <property type="match status" value="1"/>
</dbReference>
<comment type="cofactor">
    <cofactor evidence="1 13 14">
        <name>heme</name>
        <dbReference type="ChEBI" id="CHEBI:30413"/>
    </cofactor>
</comment>
<dbReference type="FunFam" id="1.10.630.10:FF:000025">
    <property type="entry name" value="Prostaglandin I2 (prostacyclin) synthase"/>
    <property type="match status" value="1"/>
</dbReference>
<evidence type="ECO:0000256" key="2">
    <source>
        <dbReference type="ARBA" id="ARBA00004389"/>
    </source>
</evidence>
<keyword evidence="5 13" id="KW-0349">Heme</keyword>
<proteinExistence type="inferred from homology"/>
<comment type="subcellular location">
    <subcellularLocation>
        <location evidence="2">Endoplasmic reticulum membrane</location>
        <topology evidence="2">Single-pass membrane protein</topology>
    </subcellularLocation>
</comment>
<dbReference type="Gene3D" id="1.10.630.10">
    <property type="entry name" value="Cytochrome P450"/>
    <property type="match status" value="1"/>
</dbReference>
<keyword evidence="17" id="KW-1185">Reference proteome</keyword>
<keyword evidence="6 16" id="KW-0812">Transmembrane</keyword>
<dbReference type="InParanoid" id="A0A6P7XCK9"/>
<dbReference type="GO" id="GO:0005506">
    <property type="term" value="F:iron ion binding"/>
    <property type="evidence" value="ECO:0007669"/>
    <property type="project" value="InterPro"/>
</dbReference>
<dbReference type="OrthoDB" id="6692864at2759"/>
<dbReference type="InterPro" id="IPR036396">
    <property type="entry name" value="Cyt_P450_sf"/>
</dbReference>
<evidence type="ECO:0000256" key="10">
    <source>
        <dbReference type="ARBA" id="ARBA00023004"/>
    </source>
</evidence>
<dbReference type="PIRSF" id="PIRSF000047">
    <property type="entry name" value="Cytochrome_CYPVIIA1"/>
    <property type="match status" value="1"/>
</dbReference>
<evidence type="ECO:0000256" key="7">
    <source>
        <dbReference type="ARBA" id="ARBA00022723"/>
    </source>
</evidence>
<evidence type="ECO:0000256" key="11">
    <source>
        <dbReference type="ARBA" id="ARBA00023098"/>
    </source>
</evidence>
<dbReference type="RefSeq" id="XP_030053307.1">
    <property type="nucleotide sequence ID" value="XM_030197447.1"/>
</dbReference>